<protein>
    <recommendedName>
        <fullName evidence="2">PB1 domain-containing protein</fullName>
    </recommendedName>
</protein>
<evidence type="ECO:0000313" key="4">
    <source>
        <dbReference type="Proteomes" id="UP001367508"/>
    </source>
</evidence>
<dbReference type="CDD" id="cd06410">
    <property type="entry name" value="PB1_UP2"/>
    <property type="match status" value="1"/>
</dbReference>
<gene>
    <name evidence="3" type="ORF">VNO77_31781</name>
</gene>
<dbReference type="Proteomes" id="UP001367508">
    <property type="component" value="Unassembled WGS sequence"/>
</dbReference>
<proteinExistence type="predicted"/>
<comment type="caution">
    <text evidence="3">The sequence shown here is derived from an EMBL/GenBank/DDBJ whole genome shotgun (WGS) entry which is preliminary data.</text>
</comment>
<dbReference type="InterPro" id="IPR000270">
    <property type="entry name" value="PB1_dom"/>
</dbReference>
<dbReference type="PANTHER" id="PTHR31066:SF85">
    <property type="entry name" value="OS02G0809100 PROTEIN"/>
    <property type="match status" value="1"/>
</dbReference>
<dbReference type="AlphaFoldDB" id="A0AAN9Q3V1"/>
<evidence type="ECO:0000313" key="3">
    <source>
        <dbReference type="EMBL" id="KAK7321291.1"/>
    </source>
</evidence>
<feature type="compositionally biased region" description="Basic and acidic residues" evidence="1">
    <location>
        <begin position="1"/>
        <end position="14"/>
    </location>
</feature>
<reference evidence="3 4" key="1">
    <citation type="submission" date="2024-01" db="EMBL/GenBank/DDBJ databases">
        <title>The genomes of 5 underutilized Papilionoideae crops provide insights into root nodulation and disease resistanc.</title>
        <authorList>
            <person name="Jiang F."/>
        </authorList>
    </citation>
    <scope>NUCLEOTIDE SEQUENCE [LARGE SCALE GENOMIC DNA]</scope>
    <source>
        <strain evidence="3">LVBAO_FW01</strain>
        <tissue evidence="3">Leaves</tissue>
    </source>
</reference>
<organism evidence="3 4">
    <name type="scientific">Canavalia gladiata</name>
    <name type="common">Sword bean</name>
    <name type="synonym">Dolichos gladiatus</name>
    <dbReference type="NCBI Taxonomy" id="3824"/>
    <lineage>
        <taxon>Eukaryota</taxon>
        <taxon>Viridiplantae</taxon>
        <taxon>Streptophyta</taxon>
        <taxon>Embryophyta</taxon>
        <taxon>Tracheophyta</taxon>
        <taxon>Spermatophyta</taxon>
        <taxon>Magnoliopsida</taxon>
        <taxon>eudicotyledons</taxon>
        <taxon>Gunneridae</taxon>
        <taxon>Pentapetalae</taxon>
        <taxon>rosids</taxon>
        <taxon>fabids</taxon>
        <taxon>Fabales</taxon>
        <taxon>Fabaceae</taxon>
        <taxon>Papilionoideae</taxon>
        <taxon>50 kb inversion clade</taxon>
        <taxon>NPAAA clade</taxon>
        <taxon>indigoferoid/millettioid clade</taxon>
        <taxon>Phaseoleae</taxon>
        <taxon>Canavalia</taxon>
    </lineage>
</organism>
<dbReference type="EMBL" id="JAYMYQ010000007">
    <property type="protein sequence ID" value="KAK7321291.1"/>
    <property type="molecule type" value="Genomic_DNA"/>
</dbReference>
<dbReference type="SMART" id="SM00666">
    <property type="entry name" value="PB1"/>
    <property type="match status" value="1"/>
</dbReference>
<sequence length="401" mass="43788">MDSRDSSPRSRDVDNDNPSFEELPPSNTKVKLMCSYGGKIQPRPHDNHLTYVTGDTKILTVDRAVKFSALMAKLSSLTNAATNNSFFKYQLPGEDLDALISVTNDEDLHHMMLEYDRLCRVSPRPARLRLFLFPPASSSSQTINFGPTESKPERQWFVDALNSVQLPVPEGSSPSPTKPAANPDFLFGLDKPYPSPKETDFATVPDIPAKEFAAESETDDRQAVRESDVEIQELQRLQLGNNEQVSQRKIDEDNGNGRVYGLDSFTQKNAEKVTPLMAHAQVHPASVPFHGTVSFLQERNNLAGGYSLGVSATGNEPVPVYLIQTPSGIYQAVRPVTGPVGQPVYLFQTPGTVSHSAHKVSYAGSEVGLASERGFSQVAYLNDRSGLPRQAAAAPGGDGWN</sequence>
<evidence type="ECO:0000259" key="2">
    <source>
        <dbReference type="SMART" id="SM00666"/>
    </source>
</evidence>
<accession>A0AAN9Q3V1</accession>
<feature type="region of interest" description="Disordered" evidence="1">
    <location>
        <begin position="1"/>
        <end position="26"/>
    </location>
</feature>
<name>A0AAN9Q3V1_CANGL</name>
<dbReference type="PANTHER" id="PTHR31066">
    <property type="entry name" value="OS05G0427100 PROTEIN-RELATED"/>
    <property type="match status" value="1"/>
</dbReference>
<feature type="domain" description="PB1" evidence="2">
    <location>
        <begin position="44"/>
        <end position="135"/>
    </location>
</feature>
<evidence type="ECO:0000256" key="1">
    <source>
        <dbReference type="SAM" id="MobiDB-lite"/>
    </source>
</evidence>
<dbReference type="Pfam" id="PF00564">
    <property type="entry name" value="PB1"/>
    <property type="match status" value="1"/>
</dbReference>
<dbReference type="FunFam" id="3.10.20.90:FF:000058">
    <property type="entry name" value="Octicosapeptide/phox/Bem1p domain kinase superfamily protein"/>
    <property type="match status" value="1"/>
</dbReference>
<dbReference type="SUPFAM" id="SSF54277">
    <property type="entry name" value="CAD &amp; PB1 domains"/>
    <property type="match status" value="1"/>
</dbReference>
<dbReference type="InterPro" id="IPR053198">
    <property type="entry name" value="Gynoecium_Dev_Regulator"/>
</dbReference>
<dbReference type="Gene3D" id="3.10.20.90">
    <property type="entry name" value="Phosphatidylinositol 3-kinase Catalytic Subunit, Chain A, domain 1"/>
    <property type="match status" value="1"/>
</dbReference>
<keyword evidence="4" id="KW-1185">Reference proteome</keyword>